<evidence type="ECO:0000313" key="1">
    <source>
        <dbReference type="EMBL" id="KAJ0075002.1"/>
    </source>
</evidence>
<evidence type="ECO:0000313" key="2">
    <source>
        <dbReference type="Proteomes" id="UP001164250"/>
    </source>
</evidence>
<reference evidence="2" key="1">
    <citation type="journal article" date="2023" name="G3 (Bethesda)">
        <title>Genome assembly and association tests identify interacting loci associated with vigor, precocity, and sex in interspecific pistachio rootstocks.</title>
        <authorList>
            <person name="Palmer W."/>
            <person name="Jacygrad E."/>
            <person name="Sagayaradj S."/>
            <person name="Cavanaugh K."/>
            <person name="Han R."/>
            <person name="Bertier L."/>
            <person name="Beede B."/>
            <person name="Kafkas S."/>
            <person name="Golino D."/>
            <person name="Preece J."/>
            <person name="Michelmore R."/>
        </authorList>
    </citation>
    <scope>NUCLEOTIDE SEQUENCE [LARGE SCALE GENOMIC DNA]</scope>
</reference>
<gene>
    <name evidence="1" type="ORF">Patl1_34803</name>
</gene>
<dbReference type="Proteomes" id="UP001164250">
    <property type="component" value="Chromosome 15"/>
</dbReference>
<sequence>MNVLRMLHCGYGYSPSGQAITEDLKSIYLKALPFLHLKKILVNECPKLKKLPLDFTSAKERTIVIMGPEEWWKELQWEDEATPNAFLPSFNSNDQTNQIINS</sequence>
<keyword evidence="2" id="KW-1185">Reference proteome</keyword>
<protein>
    <submittedName>
        <fullName evidence="1">Uncharacterized protein</fullName>
    </submittedName>
</protein>
<comment type="caution">
    <text evidence="1">The sequence shown here is derived from an EMBL/GenBank/DDBJ whole genome shotgun (WGS) entry which is preliminary data.</text>
</comment>
<dbReference type="EMBL" id="CM047910">
    <property type="protein sequence ID" value="KAJ0075002.1"/>
    <property type="molecule type" value="Genomic_DNA"/>
</dbReference>
<name>A0ACC0ZSI7_9ROSI</name>
<accession>A0ACC0ZSI7</accession>
<organism evidence="1 2">
    <name type="scientific">Pistacia atlantica</name>
    <dbReference type="NCBI Taxonomy" id="434234"/>
    <lineage>
        <taxon>Eukaryota</taxon>
        <taxon>Viridiplantae</taxon>
        <taxon>Streptophyta</taxon>
        <taxon>Embryophyta</taxon>
        <taxon>Tracheophyta</taxon>
        <taxon>Spermatophyta</taxon>
        <taxon>Magnoliopsida</taxon>
        <taxon>eudicotyledons</taxon>
        <taxon>Gunneridae</taxon>
        <taxon>Pentapetalae</taxon>
        <taxon>rosids</taxon>
        <taxon>malvids</taxon>
        <taxon>Sapindales</taxon>
        <taxon>Anacardiaceae</taxon>
        <taxon>Pistacia</taxon>
    </lineage>
</organism>
<proteinExistence type="predicted"/>